<dbReference type="EMBL" id="JABJNZ010000019">
    <property type="protein sequence ID" value="MBT4870148.1"/>
    <property type="molecule type" value="Genomic_DNA"/>
</dbReference>
<name>A0A8T5GEH7_9ARCH</name>
<dbReference type="Proteomes" id="UP000722459">
    <property type="component" value="Unassembled WGS sequence"/>
</dbReference>
<sequence>MNVLAPLISGKESSEGYVDAITNKVDKIILLQIIDRDFMAETSKAMGEVMQSSTMMETLRQKIGKKRKTCEEITEWGHTTKKIMAIALIQNVDKVILVEQDNKFFKDMLKELKKNKIAFETIRIFESEK</sequence>
<organism evidence="1 2">
    <name type="scientific">Candidatus Iainarchaeum sp</name>
    <dbReference type="NCBI Taxonomy" id="3101447"/>
    <lineage>
        <taxon>Archaea</taxon>
        <taxon>Candidatus Iainarchaeota</taxon>
        <taxon>Candidatus Iainarchaeia</taxon>
        <taxon>Candidatus Iainarchaeales</taxon>
        <taxon>Candidatus Iainarchaeaceae</taxon>
        <taxon>Candidatus Iainarchaeum</taxon>
    </lineage>
</organism>
<proteinExistence type="predicted"/>
<gene>
    <name evidence="1" type="ORF">HON47_01075</name>
</gene>
<comment type="caution">
    <text evidence="1">The sequence shown here is derived from an EMBL/GenBank/DDBJ whole genome shotgun (WGS) entry which is preliminary data.</text>
</comment>
<protein>
    <submittedName>
        <fullName evidence="1">Uncharacterized protein</fullName>
    </submittedName>
</protein>
<accession>A0A8T5GEH7</accession>
<dbReference type="AlphaFoldDB" id="A0A8T5GEH7"/>
<evidence type="ECO:0000313" key="2">
    <source>
        <dbReference type="Proteomes" id="UP000722459"/>
    </source>
</evidence>
<reference evidence="1" key="1">
    <citation type="journal article" date="2021" name="ISME J.">
        <title>Mercury methylation by metabolically versatile and cosmopolitan marine bacteria.</title>
        <authorList>
            <person name="Lin H."/>
            <person name="Ascher D.B."/>
            <person name="Myung Y."/>
            <person name="Lamborg C.H."/>
            <person name="Hallam S.J."/>
            <person name="Gionfriddo C.M."/>
            <person name="Holt K.E."/>
            <person name="Moreau J.W."/>
        </authorList>
    </citation>
    <scope>NUCLEOTIDE SEQUENCE</scope>
    <source>
        <strain evidence="1">SI075_bin30</strain>
    </source>
</reference>
<evidence type="ECO:0000313" key="1">
    <source>
        <dbReference type="EMBL" id="MBT4870148.1"/>
    </source>
</evidence>